<dbReference type="InterPro" id="IPR055360">
    <property type="entry name" value="bAvd"/>
</dbReference>
<dbReference type="Proteomes" id="UP000178538">
    <property type="component" value="Unassembled WGS sequence"/>
</dbReference>
<evidence type="ECO:0000313" key="3">
    <source>
        <dbReference type="Proteomes" id="UP000178538"/>
    </source>
</evidence>
<dbReference type="Pfam" id="PF22296">
    <property type="entry name" value="bAvd"/>
    <property type="match status" value="1"/>
</dbReference>
<accession>A0A1G2SXG5</accession>
<comment type="caution">
    <text evidence="2">The sequence shown here is derived from an EMBL/GenBank/DDBJ whole genome shotgun (WGS) entry which is preliminary data.</text>
</comment>
<dbReference type="STRING" id="1802737.A2832_00445"/>
<sequence>MPVFIHLKELYISWHSKFYKFPKTSKFSIGTKIDSLFVYSIEQVSLANITYNIEKLGHIKIALSSIDTLKVFLQIAWELGLVETKHYSELSEKIDVVGKMLGGWYGQTLKQNSPAKAREK</sequence>
<feature type="domain" description="bAvd-like" evidence="1">
    <location>
        <begin position="19"/>
        <end position="105"/>
    </location>
</feature>
<name>A0A1G2SXG5_9BACT</name>
<dbReference type="InterPro" id="IPR036583">
    <property type="entry name" value="23S_rRNA_IVS_sf"/>
</dbReference>
<protein>
    <recommendedName>
        <fullName evidence="1">bAvd-like domain-containing protein</fullName>
    </recommendedName>
</protein>
<dbReference type="AlphaFoldDB" id="A0A1G2SXG5"/>
<evidence type="ECO:0000259" key="1">
    <source>
        <dbReference type="Pfam" id="PF22296"/>
    </source>
</evidence>
<dbReference type="EMBL" id="MHVG01000025">
    <property type="protein sequence ID" value="OHA89736.1"/>
    <property type="molecule type" value="Genomic_DNA"/>
</dbReference>
<dbReference type="CDD" id="cd16376">
    <property type="entry name" value="Avd_like"/>
    <property type="match status" value="1"/>
</dbReference>
<dbReference type="SUPFAM" id="SSF158446">
    <property type="entry name" value="IVS-encoded protein-like"/>
    <property type="match status" value="1"/>
</dbReference>
<proteinExistence type="predicted"/>
<evidence type="ECO:0000313" key="2">
    <source>
        <dbReference type="EMBL" id="OHA89736.1"/>
    </source>
</evidence>
<dbReference type="Gene3D" id="1.20.1440.60">
    <property type="entry name" value="23S rRNA-intervening sequence"/>
    <property type="match status" value="1"/>
</dbReference>
<gene>
    <name evidence="2" type="ORF">A2832_00445</name>
</gene>
<reference evidence="2 3" key="1">
    <citation type="journal article" date="2016" name="Nat. Commun.">
        <title>Thousands of microbial genomes shed light on interconnected biogeochemical processes in an aquifer system.</title>
        <authorList>
            <person name="Anantharaman K."/>
            <person name="Brown C.T."/>
            <person name="Hug L.A."/>
            <person name="Sharon I."/>
            <person name="Castelle C.J."/>
            <person name="Probst A.J."/>
            <person name="Thomas B.C."/>
            <person name="Singh A."/>
            <person name="Wilkins M.J."/>
            <person name="Karaoz U."/>
            <person name="Brodie E.L."/>
            <person name="Williams K.H."/>
            <person name="Hubbard S.S."/>
            <person name="Banfield J.F."/>
        </authorList>
    </citation>
    <scope>NUCLEOTIDE SEQUENCE [LARGE SCALE GENOMIC DNA]</scope>
</reference>
<organism evidence="2 3">
    <name type="scientific">Candidatus Zambryskibacteria bacterium RIFCSPHIGHO2_01_FULL_44_22b</name>
    <dbReference type="NCBI Taxonomy" id="1802737"/>
    <lineage>
        <taxon>Bacteria</taxon>
        <taxon>Candidatus Zambryskiibacteriota</taxon>
    </lineage>
</organism>